<protein>
    <recommendedName>
        <fullName evidence="3">Tc1-like transposase DDE domain-containing protein</fullName>
    </recommendedName>
</protein>
<evidence type="ECO:0000313" key="2">
    <source>
        <dbReference type="Proteomes" id="UP000472262"/>
    </source>
</evidence>
<dbReference type="OMA" id="HNSIPRR"/>
<organism evidence="1 2">
    <name type="scientific">Sinocyclocheilus grahami</name>
    <name type="common">Dianchi golden-line fish</name>
    <name type="synonym">Barbus grahami</name>
    <dbReference type="NCBI Taxonomy" id="75366"/>
    <lineage>
        <taxon>Eukaryota</taxon>
        <taxon>Metazoa</taxon>
        <taxon>Chordata</taxon>
        <taxon>Craniata</taxon>
        <taxon>Vertebrata</taxon>
        <taxon>Euteleostomi</taxon>
        <taxon>Actinopterygii</taxon>
        <taxon>Neopterygii</taxon>
        <taxon>Teleostei</taxon>
        <taxon>Ostariophysi</taxon>
        <taxon>Cypriniformes</taxon>
        <taxon>Cyprinidae</taxon>
        <taxon>Cyprininae</taxon>
        <taxon>Sinocyclocheilus</taxon>
    </lineage>
</organism>
<reference evidence="1" key="2">
    <citation type="submission" date="2025-09" db="UniProtKB">
        <authorList>
            <consortium name="Ensembl"/>
        </authorList>
    </citation>
    <scope>IDENTIFICATION</scope>
</reference>
<evidence type="ECO:0000313" key="1">
    <source>
        <dbReference type="Ensembl" id="ENSSGRP00000004431.1"/>
    </source>
</evidence>
<accession>A0A672K6I0</accession>
<sequence length="84" mass="9655">KDCNYTAVTANLNEDPELQHLPWPDKSPDLNIIKPLWAVLKRRVRSRFLLPTSLKQLADVFLGSIQLETIQKLYGPIVCSFYLT</sequence>
<dbReference type="Gene3D" id="3.30.420.10">
    <property type="entry name" value="Ribonuclease H-like superfamily/Ribonuclease H"/>
    <property type="match status" value="1"/>
</dbReference>
<dbReference type="Ensembl" id="ENSSGRT00000004805.1">
    <property type="protein sequence ID" value="ENSSGRP00000004431.1"/>
    <property type="gene ID" value="ENSSGRG00000002767.1"/>
</dbReference>
<dbReference type="Proteomes" id="UP000472262">
    <property type="component" value="Unassembled WGS sequence"/>
</dbReference>
<name>A0A672K6I0_SINGR</name>
<proteinExistence type="predicted"/>
<keyword evidence="2" id="KW-1185">Reference proteome</keyword>
<dbReference type="InterPro" id="IPR036397">
    <property type="entry name" value="RNaseH_sf"/>
</dbReference>
<dbReference type="GO" id="GO:0003676">
    <property type="term" value="F:nucleic acid binding"/>
    <property type="evidence" value="ECO:0007669"/>
    <property type="project" value="InterPro"/>
</dbReference>
<evidence type="ECO:0008006" key="3">
    <source>
        <dbReference type="Google" id="ProtNLM"/>
    </source>
</evidence>
<dbReference type="AlphaFoldDB" id="A0A672K6I0"/>
<reference evidence="1" key="1">
    <citation type="submission" date="2025-08" db="UniProtKB">
        <authorList>
            <consortium name="Ensembl"/>
        </authorList>
    </citation>
    <scope>IDENTIFICATION</scope>
</reference>
<dbReference type="InParanoid" id="A0A672K6I0"/>